<dbReference type="Pfam" id="PF09925">
    <property type="entry name" value="DUF2157"/>
    <property type="match status" value="1"/>
</dbReference>
<feature type="transmembrane region" description="Helical" evidence="1">
    <location>
        <begin position="415"/>
        <end position="436"/>
    </location>
</feature>
<feature type="transmembrane region" description="Helical" evidence="1">
    <location>
        <begin position="210"/>
        <end position="229"/>
    </location>
</feature>
<evidence type="ECO:0000256" key="1">
    <source>
        <dbReference type="SAM" id="Phobius"/>
    </source>
</evidence>
<feature type="transmembrane region" description="Helical" evidence="1">
    <location>
        <begin position="121"/>
        <end position="144"/>
    </location>
</feature>
<dbReference type="Proteomes" id="UP001501294">
    <property type="component" value="Unassembled WGS sequence"/>
</dbReference>
<gene>
    <name evidence="3" type="ORF">GCM10023150_00560</name>
</gene>
<feature type="transmembrane region" description="Helical" evidence="1">
    <location>
        <begin position="60"/>
        <end position="79"/>
    </location>
</feature>
<keyword evidence="4" id="KW-1185">Reference proteome</keyword>
<dbReference type="EMBL" id="BAABFU010000001">
    <property type="protein sequence ID" value="GAA4342622.1"/>
    <property type="molecule type" value="Genomic_DNA"/>
</dbReference>
<feature type="transmembrane region" description="Helical" evidence="1">
    <location>
        <begin position="390"/>
        <end position="409"/>
    </location>
</feature>
<dbReference type="InterPro" id="IPR018677">
    <property type="entry name" value="DUF2157"/>
</dbReference>
<protein>
    <recommendedName>
        <fullName evidence="2">DUF2157 domain-containing protein</fullName>
    </recommendedName>
</protein>
<feature type="transmembrane region" description="Helical" evidence="1">
    <location>
        <begin position="268"/>
        <end position="291"/>
    </location>
</feature>
<evidence type="ECO:0000313" key="3">
    <source>
        <dbReference type="EMBL" id="GAA4342622.1"/>
    </source>
</evidence>
<feature type="transmembrane region" description="Helical" evidence="1">
    <location>
        <begin position="340"/>
        <end position="358"/>
    </location>
</feature>
<organism evidence="3 4">
    <name type="scientific">Kangiella taiwanensis</name>
    <dbReference type="NCBI Taxonomy" id="1079179"/>
    <lineage>
        <taxon>Bacteria</taxon>
        <taxon>Pseudomonadati</taxon>
        <taxon>Pseudomonadota</taxon>
        <taxon>Gammaproteobacteria</taxon>
        <taxon>Kangiellales</taxon>
        <taxon>Kangiellaceae</taxon>
        <taxon>Kangiella</taxon>
    </lineage>
</organism>
<feature type="transmembrane region" description="Helical" evidence="1">
    <location>
        <begin position="91"/>
        <end position="109"/>
    </location>
</feature>
<feature type="transmembrane region" description="Helical" evidence="1">
    <location>
        <begin position="150"/>
        <end position="183"/>
    </location>
</feature>
<proteinExistence type="predicted"/>
<comment type="caution">
    <text evidence="3">The sequence shown here is derived from an EMBL/GenBank/DDBJ whole genome shotgun (WGS) entry which is preliminary data.</text>
</comment>
<feature type="transmembrane region" description="Helical" evidence="1">
    <location>
        <begin position="311"/>
        <end position="328"/>
    </location>
</feature>
<name>A0ABP8HQA4_9GAMM</name>
<feature type="transmembrane region" description="Helical" evidence="1">
    <location>
        <begin position="241"/>
        <end position="261"/>
    </location>
</feature>
<evidence type="ECO:0000259" key="2">
    <source>
        <dbReference type="Pfam" id="PF09925"/>
    </source>
</evidence>
<sequence>MTQHNQNKKIVTTEQLQWLKRESNLWQEQGLVSNEAKNSILDLYRSQEDGDERRSALSNILLVSLGALLIGGGIILLLAHNWENFGKGLRTFLSFLPLVLAQALCWYGVQYQPQSRPLRESGAVLLFFAVAASIALISQTYHIYGDLERFLVVWLLLTLPIVYLMRSATTLMLISAIILWLCCLEREPYWLLYIALAPYLYKLHRQNSRLLLHWSLWIGLIGLTISVVYGSSYYASPLDHWGIYIALALGCAFYALGYWWFGFDNTKFWTNAPTSLGILIIGLISLMFTWYGRTLPSDLWQVESPMTLNEYAILTIFTVSIVFTALFITRNWKVLSVSNWVALSSFAFVLLGITGFFIHQNQNVFVIASNLYILTGSVLLMFQGINRNRLLLLNGGLIWFSLLVLFRFFDSDIPFVYKGVIFIVIGSAFIATNIWFKKKQHVKGSQS</sequence>
<accession>A0ABP8HQA4</accession>
<feature type="transmembrane region" description="Helical" evidence="1">
    <location>
        <begin position="364"/>
        <end position="383"/>
    </location>
</feature>
<reference evidence="4" key="1">
    <citation type="journal article" date="2019" name="Int. J. Syst. Evol. Microbiol.">
        <title>The Global Catalogue of Microorganisms (GCM) 10K type strain sequencing project: providing services to taxonomists for standard genome sequencing and annotation.</title>
        <authorList>
            <consortium name="The Broad Institute Genomics Platform"/>
            <consortium name="The Broad Institute Genome Sequencing Center for Infectious Disease"/>
            <person name="Wu L."/>
            <person name="Ma J."/>
        </authorList>
    </citation>
    <scope>NUCLEOTIDE SEQUENCE [LARGE SCALE GENOMIC DNA]</scope>
    <source>
        <strain evidence="4">JCM 17727</strain>
    </source>
</reference>
<keyword evidence="1" id="KW-1133">Transmembrane helix</keyword>
<keyword evidence="1" id="KW-0472">Membrane</keyword>
<dbReference type="RefSeq" id="WP_223577597.1">
    <property type="nucleotide sequence ID" value="NZ_BAABFU010000001.1"/>
</dbReference>
<feature type="domain" description="DUF2157" evidence="2">
    <location>
        <begin position="25"/>
        <end position="169"/>
    </location>
</feature>
<keyword evidence="1" id="KW-0812">Transmembrane</keyword>
<evidence type="ECO:0000313" key="4">
    <source>
        <dbReference type="Proteomes" id="UP001501294"/>
    </source>
</evidence>